<protein>
    <submittedName>
        <fullName evidence="2">Uncharacterized protein</fullName>
    </submittedName>
</protein>
<reference evidence="2 3" key="1">
    <citation type="submission" date="2016-06" db="EMBL/GenBank/DDBJ databases">
        <title>The Draft Genome Sequence and Annotation of the Desert Woodrat Neotoma lepida.</title>
        <authorList>
            <person name="Campbell M."/>
            <person name="Oakeson K.F."/>
            <person name="Yandell M."/>
            <person name="Halpert J.R."/>
            <person name="Dearing D."/>
        </authorList>
    </citation>
    <scope>NUCLEOTIDE SEQUENCE [LARGE SCALE GENOMIC DNA]</scope>
    <source>
        <strain evidence="2">417</strain>
        <tissue evidence="2">Liver</tissue>
    </source>
</reference>
<feature type="region of interest" description="Disordered" evidence="1">
    <location>
        <begin position="1"/>
        <end position="29"/>
    </location>
</feature>
<dbReference type="Pfam" id="PF15144">
    <property type="entry name" value="DUF4576"/>
    <property type="match status" value="1"/>
</dbReference>
<dbReference type="AlphaFoldDB" id="A0A1A6GJ51"/>
<sequence length="102" mass="11219">DNPKEDENPDEKSDNNPDDSGKKPEPEFPKFLSILGSEIIENAVDFILRSMSRGSEELSSVSRHTPLAAGQSKDSQILNIQFCFPKSSRTRDLKAAPSKSLG</sequence>
<feature type="non-terminal residue" evidence="2">
    <location>
        <position position="102"/>
    </location>
</feature>
<name>A0A1A6GJ51_NEOLE</name>
<dbReference type="OrthoDB" id="9539876at2759"/>
<evidence type="ECO:0000313" key="2">
    <source>
        <dbReference type="EMBL" id="OBS65899.1"/>
    </source>
</evidence>
<dbReference type="InterPro" id="IPR027950">
    <property type="entry name" value="DUF4576"/>
</dbReference>
<feature type="compositionally biased region" description="Basic and acidic residues" evidence="1">
    <location>
        <begin position="1"/>
        <end position="28"/>
    </location>
</feature>
<accession>A0A1A6GJ51</accession>
<comment type="caution">
    <text evidence="2">The sequence shown here is derived from an EMBL/GenBank/DDBJ whole genome shotgun (WGS) entry which is preliminary data.</text>
</comment>
<gene>
    <name evidence="2" type="ORF">A6R68_05561</name>
</gene>
<dbReference type="EMBL" id="LZPO01088144">
    <property type="protein sequence ID" value="OBS65899.1"/>
    <property type="molecule type" value="Genomic_DNA"/>
</dbReference>
<keyword evidence="3" id="KW-1185">Reference proteome</keyword>
<evidence type="ECO:0000256" key="1">
    <source>
        <dbReference type="SAM" id="MobiDB-lite"/>
    </source>
</evidence>
<organism evidence="2 3">
    <name type="scientific">Neotoma lepida</name>
    <name type="common">Desert woodrat</name>
    <dbReference type="NCBI Taxonomy" id="56216"/>
    <lineage>
        <taxon>Eukaryota</taxon>
        <taxon>Metazoa</taxon>
        <taxon>Chordata</taxon>
        <taxon>Craniata</taxon>
        <taxon>Vertebrata</taxon>
        <taxon>Euteleostomi</taxon>
        <taxon>Mammalia</taxon>
        <taxon>Eutheria</taxon>
        <taxon>Euarchontoglires</taxon>
        <taxon>Glires</taxon>
        <taxon>Rodentia</taxon>
        <taxon>Myomorpha</taxon>
        <taxon>Muroidea</taxon>
        <taxon>Cricetidae</taxon>
        <taxon>Neotominae</taxon>
        <taxon>Neotoma</taxon>
    </lineage>
</organism>
<dbReference type="PANTHER" id="PTHR37864:SF1">
    <property type="entry name" value="SIMILAR TO AVLV472"/>
    <property type="match status" value="1"/>
</dbReference>
<evidence type="ECO:0000313" key="3">
    <source>
        <dbReference type="Proteomes" id="UP000092124"/>
    </source>
</evidence>
<feature type="non-terminal residue" evidence="2">
    <location>
        <position position="1"/>
    </location>
</feature>
<dbReference type="STRING" id="56216.A0A1A6GJ51"/>
<dbReference type="PANTHER" id="PTHR37864">
    <property type="entry name" value="SIMILAR TO AVLV472"/>
    <property type="match status" value="1"/>
</dbReference>
<proteinExistence type="predicted"/>
<dbReference type="Proteomes" id="UP000092124">
    <property type="component" value="Unassembled WGS sequence"/>
</dbReference>